<dbReference type="Proteomes" id="UP001449657">
    <property type="component" value="Chromosome"/>
</dbReference>
<dbReference type="InterPro" id="IPR006293">
    <property type="entry name" value="DNA_helicase_ATP-dep_RecQ_bac"/>
</dbReference>
<gene>
    <name evidence="20" type="primary">recQ</name>
    <name evidence="20" type="ORF">WJU22_04595</name>
</gene>
<evidence type="ECO:0000256" key="5">
    <source>
        <dbReference type="ARBA" id="ARBA00022741"/>
    </source>
</evidence>
<dbReference type="PROSITE" id="PS51194">
    <property type="entry name" value="HELICASE_CTER"/>
    <property type="match status" value="1"/>
</dbReference>
<comment type="cofactor">
    <cofactor evidence="2">
        <name>Zn(2+)</name>
        <dbReference type="ChEBI" id="CHEBI:29105"/>
    </cofactor>
</comment>
<dbReference type="Gene3D" id="1.10.10.1390">
    <property type="entry name" value="ATP-dependent DNA helicase RecQ"/>
    <property type="match status" value="1"/>
</dbReference>
<dbReference type="GO" id="GO:0016787">
    <property type="term" value="F:hydrolase activity"/>
    <property type="evidence" value="ECO:0007669"/>
    <property type="project" value="UniProtKB-KW"/>
</dbReference>
<evidence type="ECO:0000259" key="17">
    <source>
        <dbReference type="PROSITE" id="PS50967"/>
    </source>
</evidence>
<evidence type="ECO:0000256" key="9">
    <source>
        <dbReference type="ARBA" id="ARBA00022833"/>
    </source>
</evidence>
<evidence type="ECO:0000256" key="12">
    <source>
        <dbReference type="ARBA" id="ARBA00023172"/>
    </source>
</evidence>
<evidence type="ECO:0000259" key="19">
    <source>
        <dbReference type="PROSITE" id="PS51194"/>
    </source>
</evidence>
<evidence type="ECO:0000256" key="13">
    <source>
        <dbReference type="ARBA" id="ARBA00023204"/>
    </source>
</evidence>
<dbReference type="Gene3D" id="1.10.150.80">
    <property type="entry name" value="HRDC domain"/>
    <property type="match status" value="1"/>
</dbReference>
<evidence type="ECO:0000256" key="3">
    <source>
        <dbReference type="ARBA" id="ARBA00005446"/>
    </source>
</evidence>
<name>A0ABZ2Z7D2_9BACT</name>
<evidence type="ECO:0000259" key="18">
    <source>
        <dbReference type="PROSITE" id="PS51192"/>
    </source>
</evidence>
<evidence type="ECO:0000313" key="21">
    <source>
        <dbReference type="Proteomes" id="UP001449657"/>
    </source>
</evidence>
<keyword evidence="12" id="KW-0233">DNA recombination</keyword>
<keyword evidence="14" id="KW-0413">Isomerase</keyword>
<keyword evidence="13" id="KW-0234">DNA repair</keyword>
<dbReference type="PROSITE" id="PS50967">
    <property type="entry name" value="HRDC"/>
    <property type="match status" value="1"/>
</dbReference>
<accession>A0ABZ2Z7D2</accession>
<sequence>MAVAKVSLLDALHEHFGFDSFKGNQEKIIKSILSGKDTFVIMPTGGGKSLCYQLPALMSPGVALIVSPLIALMKNQVDLVRSYSSKDNVAHFLNSTLTKAQIKKVRTDLQSGKTKMLYVAPETLTKQENIDFFRELEISFIAVDEAHCISEWGHDFRPEYRRLREMIEMISPNLPIIALTATATPKVQSDIVKNLELRSPEIFISSFNRPNLYYEIRPKRKKEQTIKEIVKFIHQHKGKSGIIYTLNRKTTEELADMLVANGIKAVAYHAGLDATTRAQRQDMFLLEECEVIVATIAFGMGIDKPDVRFVIHYNIPKSLENYYQETGRAGRDGLEGNCICFYSYQDVQKLEHLMRDKPLSEREMGAQLINETVAYAESAVCRRKVILHYFGEQYDTEDCGKCDNCRNPKEKIEVKNRVVIALKAISSLEERFGTDYVVNIITGKSNPQITTFRHDKLDVFGEGKEFDAHFWNSLLRQMMLEGLIEKDIEEYGLLKITEKGRKFMKKPYLIHVALNHQFEEEAAEEEENAAAEPQPTADPVLFEMLKDLRKKVAREKNLPPFVIFLETSLEDMATQFPTTTQELEKIQGVSKGKAIRYGKQFIDVIAKFVEENDIVKPDDFVLKSVVNKSGLKVFIIQNIDKKMPLETIARNKELSYSELLDEMETIVASGTKLNLDYCIDEELDDYAQDEILEYFKGCETSSLALAKEELEEGNYSIEQLKLMRIKFLVVYGN</sequence>
<feature type="domain" description="Helicase ATP-binding" evidence="18">
    <location>
        <begin position="29"/>
        <end position="201"/>
    </location>
</feature>
<dbReference type="CDD" id="cd18794">
    <property type="entry name" value="SF2_C_RecQ"/>
    <property type="match status" value="1"/>
</dbReference>
<dbReference type="SMART" id="SM00956">
    <property type="entry name" value="RQC"/>
    <property type="match status" value="1"/>
</dbReference>
<evidence type="ECO:0000256" key="4">
    <source>
        <dbReference type="ARBA" id="ARBA00022723"/>
    </source>
</evidence>
<dbReference type="PANTHER" id="PTHR13710">
    <property type="entry name" value="DNA HELICASE RECQ FAMILY MEMBER"/>
    <property type="match status" value="1"/>
</dbReference>
<evidence type="ECO:0000313" key="20">
    <source>
        <dbReference type="EMBL" id="WZN47450.1"/>
    </source>
</evidence>
<dbReference type="EC" id="5.6.2.4" evidence="16"/>
<dbReference type="PROSITE" id="PS51192">
    <property type="entry name" value="HELICASE_ATP_BIND_1"/>
    <property type="match status" value="1"/>
</dbReference>
<dbReference type="Pfam" id="PF21220">
    <property type="entry name" value="RecQ-1-like_HTH"/>
    <property type="match status" value="1"/>
</dbReference>
<dbReference type="InterPro" id="IPR011545">
    <property type="entry name" value="DEAD/DEAH_box_helicase_dom"/>
</dbReference>
<dbReference type="SUPFAM" id="SSF47819">
    <property type="entry name" value="HRDC-like"/>
    <property type="match status" value="1"/>
</dbReference>
<dbReference type="SUPFAM" id="SSF46785">
    <property type="entry name" value="Winged helix' DNA-binding domain"/>
    <property type="match status" value="1"/>
</dbReference>
<keyword evidence="8 20" id="KW-0347">Helicase</keyword>
<evidence type="ECO:0000256" key="15">
    <source>
        <dbReference type="ARBA" id="ARBA00034617"/>
    </source>
</evidence>
<dbReference type="InterPro" id="IPR010997">
    <property type="entry name" value="HRDC-like_sf"/>
</dbReference>
<keyword evidence="11" id="KW-0238">DNA-binding</keyword>
<dbReference type="InterPro" id="IPR027417">
    <property type="entry name" value="P-loop_NTPase"/>
</dbReference>
<protein>
    <recommendedName>
        <fullName evidence="16">DNA helicase RecQ</fullName>
        <ecNumber evidence="16">5.6.2.4</ecNumber>
    </recommendedName>
</protein>
<dbReference type="NCBIfam" id="TIGR01389">
    <property type="entry name" value="recQ"/>
    <property type="match status" value="1"/>
</dbReference>
<dbReference type="InterPro" id="IPR004589">
    <property type="entry name" value="DNA_helicase_ATP-dep_RecQ"/>
</dbReference>
<keyword evidence="10" id="KW-0067">ATP-binding</keyword>
<reference evidence="20 21" key="1">
    <citation type="submission" date="2024-03" db="EMBL/GenBank/DDBJ databases">
        <title>Chitinophaga caseinilytica sp. nov., a casein hydrolysing bacterium isolated from forest soil.</title>
        <authorList>
            <person name="Lee D.S."/>
            <person name="Han D.M."/>
            <person name="Baek J.H."/>
            <person name="Choi D.G."/>
            <person name="Jeon J.H."/>
            <person name="Jeon C.O."/>
        </authorList>
    </citation>
    <scope>NUCLEOTIDE SEQUENCE [LARGE SCALE GENOMIC DNA]</scope>
    <source>
        <strain evidence="20 21">KACC 19118</strain>
    </source>
</reference>
<keyword evidence="21" id="KW-1185">Reference proteome</keyword>
<dbReference type="InterPro" id="IPR014001">
    <property type="entry name" value="Helicase_ATP-bd"/>
</dbReference>
<evidence type="ECO:0000256" key="7">
    <source>
        <dbReference type="ARBA" id="ARBA00022801"/>
    </source>
</evidence>
<dbReference type="Pfam" id="PF00270">
    <property type="entry name" value="DEAD"/>
    <property type="match status" value="1"/>
</dbReference>
<dbReference type="InterPro" id="IPR048671">
    <property type="entry name" value="RecQ-1-like_HTH"/>
</dbReference>
<dbReference type="InterPro" id="IPR001650">
    <property type="entry name" value="Helicase_C-like"/>
</dbReference>
<dbReference type="InterPro" id="IPR018982">
    <property type="entry name" value="RQC_domain"/>
</dbReference>
<dbReference type="NCBIfam" id="TIGR00614">
    <property type="entry name" value="recQ_fam"/>
    <property type="match status" value="1"/>
</dbReference>
<dbReference type="CDD" id="cd17920">
    <property type="entry name" value="DEXHc_RecQ"/>
    <property type="match status" value="1"/>
</dbReference>
<organism evidence="20 21">
    <name type="scientific">Chitinophaga caseinilytica</name>
    <dbReference type="NCBI Taxonomy" id="2267521"/>
    <lineage>
        <taxon>Bacteria</taxon>
        <taxon>Pseudomonadati</taxon>
        <taxon>Bacteroidota</taxon>
        <taxon>Chitinophagia</taxon>
        <taxon>Chitinophagales</taxon>
        <taxon>Chitinophagaceae</taxon>
        <taxon>Chitinophaga</taxon>
    </lineage>
</organism>
<keyword evidence="6" id="KW-0227">DNA damage</keyword>
<dbReference type="InterPro" id="IPR036388">
    <property type="entry name" value="WH-like_DNA-bd_sf"/>
</dbReference>
<dbReference type="InterPro" id="IPR032284">
    <property type="entry name" value="RecQ_Zn-bd"/>
</dbReference>
<evidence type="ECO:0000256" key="14">
    <source>
        <dbReference type="ARBA" id="ARBA00023235"/>
    </source>
</evidence>
<evidence type="ECO:0000256" key="1">
    <source>
        <dbReference type="ARBA" id="ARBA00001946"/>
    </source>
</evidence>
<dbReference type="PANTHER" id="PTHR13710:SF105">
    <property type="entry name" value="ATP-DEPENDENT DNA HELICASE Q1"/>
    <property type="match status" value="1"/>
</dbReference>
<proteinExistence type="inferred from homology"/>
<evidence type="ECO:0000256" key="16">
    <source>
        <dbReference type="NCBIfam" id="TIGR01389"/>
    </source>
</evidence>
<dbReference type="Pfam" id="PF09382">
    <property type="entry name" value="RQC"/>
    <property type="match status" value="1"/>
</dbReference>
<dbReference type="Pfam" id="PF00570">
    <property type="entry name" value="HRDC"/>
    <property type="match status" value="1"/>
</dbReference>
<dbReference type="RefSeq" id="WP_341842087.1">
    <property type="nucleotide sequence ID" value="NZ_CP149792.1"/>
</dbReference>
<dbReference type="SMART" id="SM00341">
    <property type="entry name" value="HRDC"/>
    <property type="match status" value="1"/>
</dbReference>
<dbReference type="InterPro" id="IPR036390">
    <property type="entry name" value="WH_DNA-bd_sf"/>
</dbReference>
<dbReference type="SMART" id="SM00490">
    <property type="entry name" value="HELICc"/>
    <property type="match status" value="1"/>
</dbReference>
<dbReference type="Gene3D" id="3.40.50.300">
    <property type="entry name" value="P-loop containing nucleotide triphosphate hydrolases"/>
    <property type="match status" value="2"/>
</dbReference>
<comment type="catalytic activity">
    <reaction evidence="15">
        <text>Couples ATP hydrolysis with the unwinding of duplex DNA by translocating in the 3'-5' direction.</text>
        <dbReference type="EC" id="5.6.2.4"/>
    </reaction>
</comment>
<evidence type="ECO:0000256" key="8">
    <source>
        <dbReference type="ARBA" id="ARBA00022806"/>
    </source>
</evidence>
<dbReference type="GO" id="GO:0003678">
    <property type="term" value="F:DNA helicase activity"/>
    <property type="evidence" value="ECO:0007669"/>
    <property type="project" value="UniProtKB-EC"/>
</dbReference>
<keyword evidence="7 20" id="KW-0378">Hydrolase</keyword>
<dbReference type="Gene3D" id="1.10.10.10">
    <property type="entry name" value="Winged helix-like DNA-binding domain superfamily/Winged helix DNA-binding domain"/>
    <property type="match status" value="1"/>
</dbReference>
<dbReference type="SUPFAM" id="SSF52540">
    <property type="entry name" value="P-loop containing nucleoside triphosphate hydrolases"/>
    <property type="match status" value="1"/>
</dbReference>
<comment type="similarity">
    <text evidence="3">Belongs to the helicase family. RecQ subfamily.</text>
</comment>
<keyword evidence="4" id="KW-0479">Metal-binding</keyword>
<dbReference type="Pfam" id="PF00271">
    <property type="entry name" value="Helicase_C"/>
    <property type="match status" value="1"/>
</dbReference>
<dbReference type="EMBL" id="CP150096">
    <property type="protein sequence ID" value="WZN47450.1"/>
    <property type="molecule type" value="Genomic_DNA"/>
</dbReference>
<comment type="cofactor">
    <cofactor evidence="1">
        <name>Mg(2+)</name>
        <dbReference type="ChEBI" id="CHEBI:18420"/>
    </cofactor>
</comment>
<dbReference type="SMART" id="SM00487">
    <property type="entry name" value="DEXDc"/>
    <property type="match status" value="1"/>
</dbReference>
<dbReference type="Pfam" id="PF16124">
    <property type="entry name" value="RecQ_Zn_bind"/>
    <property type="match status" value="1"/>
</dbReference>
<evidence type="ECO:0000256" key="6">
    <source>
        <dbReference type="ARBA" id="ARBA00022763"/>
    </source>
</evidence>
<evidence type="ECO:0000256" key="2">
    <source>
        <dbReference type="ARBA" id="ARBA00001947"/>
    </source>
</evidence>
<dbReference type="InterPro" id="IPR044876">
    <property type="entry name" value="HRDC_dom_sf"/>
</dbReference>
<evidence type="ECO:0000256" key="11">
    <source>
        <dbReference type="ARBA" id="ARBA00023125"/>
    </source>
</evidence>
<keyword evidence="5" id="KW-0547">Nucleotide-binding</keyword>
<feature type="domain" description="HRDC" evidence="17">
    <location>
        <begin position="535"/>
        <end position="615"/>
    </location>
</feature>
<feature type="domain" description="Helicase C-terminal" evidence="19">
    <location>
        <begin position="225"/>
        <end position="374"/>
    </location>
</feature>
<keyword evidence="9" id="KW-0862">Zinc</keyword>
<dbReference type="InterPro" id="IPR002121">
    <property type="entry name" value="HRDC_dom"/>
</dbReference>
<evidence type="ECO:0000256" key="10">
    <source>
        <dbReference type="ARBA" id="ARBA00022840"/>
    </source>
</evidence>